<organism evidence="11 12">
    <name type="scientific">Hyphopichia burtonii NRRL Y-1933</name>
    <dbReference type="NCBI Taxonomy" id="984485"/>
    <lineage>
        <taxon>Eukaryota</taxon>
        <taxon>Fungi</taxon>
        <taxon>Dikarya</taxon>
        <taxon>Ascomycota</taxon>
        <taxon>Saccharomycotina</taxon>
        <taxon>Pichiomycetes</taxon>
        <taxon>Debaryomycetaceae</taxon>
        <taxon>Hyphopichia</taxon>
    </lineage>
</organism>
<keyword evidence="4" id="KW-0210">Decarboxylase</keyword>
<evidence type="ECO:0000256" key="5">
    <source>
        <dbReference type="ARBA" id="ARBA00022842"/>
    </source>
</evidence>
<dbReference type="CDD" id="cd07038">
    <property type="entry name" value="TPP_PYR_PDC_IPDC_like"/>
    <property type="match status" value="1"/>
</dbReference>
<accession>A0A1E4RQA7</accession>
<dbReference type="GeneID" id="30994938"/>
<gene>
    <name evidence="11" type="ORF">HYPBUDRAFT_151220</name>
</gene>
<keyword evidence="3 8" id="KW-0479">Metal-binding</keyword>
<dbReference type="InterPro" id="IPR047214">
    <property type="entry name" value="TPP_PDC_IPDC"/>
</dbReference>
<dbReference type="InterPro" id="IPR047213">
    <property type="entry name" value="TPP_PYR_PDC_IPDC-like"/>
</dbReference>
<dbReference type="Gene3D" id="3.40.50.1220">
    <property type="entry name" value="TPP-binding domain"/>
    <property type="match status" value="1"/>
</dbReference>
<dbReference type="Pfam" id="PF02775">
    <property type="entry name" value="TPP_enzyme_C"/>
    <property type="match status" value="1"/>
</dbReference>
<dbReference type="GO" id="GO:0005634">
    <property type="term" value="C:nucleus"/>
    <property type="evidence" value="ECO:0007669"/>
    <property type="project" value="TreeGrafter"/>
</dbReference>
<dbReference type="PIRSF" id="PIRSF036565">
    <property type="entry name" value="Pyruvt_ip_decrb"/>
    <property type="match status" value="1"/>
</dbReference>
<dbReference type="InterPro" id="IPR012110">
    <property type="entry name" value="PDC/IPDC-like"/>
</dbReference>
<dbReference type="SUPFAM" id="SSF52518">
    <property type="entry name" value="Thiamin diphosphate-binding fold (THDP-binding)"/>
    <property type="match status" value="2"/>
</dbReference>
<evidence type="ECO:0000256" key="6">
    <source>
        <dbReference type="ARBA" id="ARBA00023052"/>
    </source>
</evidence>
<evidence type="ECO:0000256" key="8">
    <source>
        <dbReference type="PIRSR" id="PIRSR036565-2"/>
    </source>
</evidence>
<dbReference type="GO" id="GO:0030976">
    <property type="term" value="F:thiamine pyrophosphate binding"/>
    <property type="evidence" value="ECO:0007669"/>
    <property type="project" value="InterPro"/>
</dbReference>
<comment type="cofactor">
    <cofactor evidence="8">
        <name>Mg(2+)</name>
        <dbReference type="ChEBI" id="CHEBI:18420"/>
    </cofactor>
    <text evidence="8">Binds 1 Mg(2+) per subunit.</text>
</comment>
<protein>
    <submittedName>
        <fullName evidence="11">Pyruvate decarboxylase</fullName>
    </submittedName>
</protein>
<feature type="binding site" evidence="8">
    <location>
        <position position="498"/>
    </location>
    <ligand>
        <name>Mg(2+)</name>
        <dbReference type="ChEBI" id="CHEBI:18420"/>
    </ligand>
</feature>
<dbReference type="STRING" id="984485.A0A1E4RQA7"/>
<dbReference type="PANTHER" id="PTHR43452:SF3">
    <property type="entry name" value="TRANSAMINATED AMINO ACID DECARBOXYLASE"/>
    <property type="match status" value="1"/>
</dbReference>
<dbReference type="InterPro" id="IPR029035">
    <property type="entry name" value="DHS-like_NAD/FAD-binding_dom"/>
</dbReference>
<name>A0A1E4RQA7_9ASCO</name>
<comment type="cofactor">
    <cofactor evidence="1">
        <name>thiamine diphosphate</name>
        <dbReference type="ChEBI" id="CHEBI:58937"/>
    </cofactor>
</comment>
<feature type="binding site" evidence="8">
    <location>
        <position position="528"/>
    </location>
    <ligand>
        <name>Mg(2+)</name>
        <dbReference type="ChEBI" id="CHEBI:18420"/>
    </ligand>
</feature>
<sequence>MVPIITNPLQASTDKAIPIGEYLFLRIAQANPKLRSIFGVPGDFNLSLLEHLYCDSVANHKNIRFLSLCNELNAAYAADGYAKAIEGLSVLITTLGVGELSAINGIAGSFAEYSPVLHIVGTTSSRQVGYAESSNLPGEVKNIHHLLPLKDALKQPNHDVYKEMVHNVSVVQESLKVEDEEEVLVEKIDRVLNKIINESRPGYLFVPSDLSDLQISERFLLKSFNNSELNNEMMLNDIADRIVEKLYESARPSIIGDSLMTRFNLMKQFDEFIDKLPTNFVKLFATNTSRIIDESRPNFVGTYYAKISPSNEIRFSLENETDLLITFGYYNIETNTGGYTGDFSKISDQVIIHPDYIFLDGEYISLQNSKNGERQFAMRDLMIKLNQILDSTKLKHQSNNNIKYQYQPPTFSENLTKDITQEGLVDFFNHHLQDDDILMVETCSFNFAIPDLKFPRGVKYLNQIYYSSIGYALPATFGVCAAVKDLQSNRRVILIEGDGSAQMTIQELSSFLRFDVTPPQIFLLNNSGYTVERIIKGPTRSYNDIQDNWQWTKLLNLFGDTNNDKHNSATLKSMQELTDYAAKLTHSNKIEFMELILHKMDVPERFNYICGRKPMPN</sequence>
<evidence type="ECO:0000259" key="10">
    <source>
        <dbReference type="Pfam" id="PF02776"/>
    </source>
</evidence>
<reference evidence="12" key="1">
    <citation type="submission" date="2016-05" db="EMBL/GenBank/DDBJ databases">
        <title>Comparative genomics of biotechnologically important yeasts.</title>
        <authorList>
            <consortium name="DOE Joint Genome Institute"/>
            <person name="Riley R."/>
            <person name="Haridas S."/>
            <person name="Wolfe K.H."/>
            <person name="Lopes M.R."/>
            <person name="Hittinger C.T."/>
            <person name="Goker M."/>
            <person name="Salamov A."/>
            <person name="Wisecaver J."/>
            <person name="Long T.M."/>
            <person name="Aerts A.L."/>
            <person name="Barry K."/>
            <person name="Choi C."/>
            <person name="Clum A."/>
            <person name="Coughlan A.Y."/>
            <person name="Deshpande S."/>
            <person name="Douglass A.P."/>
            <person name="Hanson S.J."/>
            <person name="Klenk H.-P."/>
            <person name="Labutti K."/>
            <person name="Lapidus A."/>
            <person name="Lindquist E."/>
            <person name="Lipzen A."/>
            <person name="Meier-Kolthoff J.P."/>
            <person name="Ohm R.A."/>
            <person name="Otillar R.P."/>
            <person name="Pangilinan J."/>
            <person name="Peng Y."/>
            <person name="Rokas A."/>
            <person name="Rosa C.A."/>
            <person name="Scheuner C."/>
            <person name="Sibirny A.A."/>
            <person name="Slot J.C."/>
            <person name="Stielow J.B."/>
            <person name="Sun H."/>
            <person name="Kurtzman C.P."/>
            <person name="Blackwell M."/>
            <person name="Grigoriev I.V."/>
            <person name="Jeffries T.W."/>
        </authorList>
    </citation>
    <scope>NUCLEOTIDE SEQUENCE [LARGE SCALE GENOMIC DNA]</scope>
    <source>
        <strain evidence="12">NRRL Y-1933</strain>
    </source>
</reference>
<dbReference type="GO" id="GO:0005829">
    <property type="term" value="C:cytosol"/>
    <property type="evidence" value="ECO:0007669"/>
    <property type="project" value="TreeGrafter"/>
</dbReference>
<evidence type="ECO:0000256" key="1">
    <source>
        <dbReference type="ARBA" id="ARBA00001964"/>
    </source>
</evidence>
<dbReference type="InterPro" id="IPR029061">
    <property type="entry name" value="THDP-binding"/>
</dbReference>
<evidence type="ECO:0000259" key="9">
    <source>
        <dbReference type="Pfam" id="PF02775"/>
    </source>
</evidence>
<dbReference type="FunFam" id="3.40.50.970:FF:000024">
    <property type="entry name" value="Pyruvate decarboxylase isozyme"/>
    <property type="match status" value="1"/>
</dbReference>
<evidence type="ECO:0000256" key="4">
    <source>
        <dbReference type="ARBA" id="ARBA00022793"/>
    </source>
</evidence>
<feature type="domain" description="Thiamine pyrophosphate enzyme TPP-binding" evidence="9">
    <location>
        <begin position="453"/>
        <end position="535"/>
    </location>
</feature>
<dbReference type="CDD" id="cd02005">
    <property type="entry name" value="TPP_PDC_IPDC"/>
    <property type="match status" value="1"/>
</dbReference>
<dbReference type="GO" id="GO:0004737">
    <property type="term" value="F:pyruvate decarboxylase activity"/>
    <property type="evidence" value="ECO:0007669"/>
    <property type="project" value="TreeGrafter"/>
</dbReference>
<dbReference type="RefSeq" id="XP_020078526.1">
    <property type="nucleotide sequence ID" value="XM_020220388.1"/>
</dbReference>
<dbReference type="Gene3D" id="3.40.50.970">
    <property type="match status" value="2"/>
</dbReference>
<evidence type="ECO:0000313" key="11">
    <source>
        <dbReference type="EMBL" id="ODV69459.1"/>
    </source>
</evidence>
<dbReference type="SUPFAM" id="SSF52467">
    <property type="entry name" value="DHS-like NAD/FAD-binding domain"/>
    <property type="match status" value="1"/>
</dbReference>
<dbReference type="OrthoDB" id="308383at2759"/>
<evidence type="ECO:0000256" key="2">
    <source>
        <dbReference type="ARBA" id="ARBA00007812"/>
    </source>
</evidence>
<dbReference type="GO" id="GO:0046872">
    <property type="term" value="F:metal ion binding"/>
    <property type="evidence" value="ECO:0007669"/>
    <property type="project" value="UniProtKB-KW"/>
</dbReference>
<feature type="binding site" evidence="8">
    <location>
        <position position="526"/>
    </location>
    <ligand>
        <name>Mg(2+)</name>
        <dbReference type="ChEBI" id="CHEBI:18420"/>
    </ligand>
</feature>
<dbReference type="AlphaFoldDB" id="A0A1E4RQA7"/>
<proteinExistence type="inferred from homology"/>
<keyword evidence="5 8" id="KW-0460">Magnesium</keyword>
<keyword evidence="11" id="KW-0670">Pyruvate</keyword>
<comment type="similarity">
    <text evidence="2">Belongs to the TPP enzyme family.</text>
</comment>
<dbReference type="PANTHER" id="PTHR43452">
    <property type="entry name" value="PYRUVATE DECARBOXYLASE"/>
    <property type="match status" value="1"/>
</dbReference>
<evidence type="ECO:0000256" key="3">
    <source>
        <dbReference type="ARBA" id="ARBA00022723"/>
    </source>
</evidence>
<evidence type="ECO:0000256" key="7">
    <source>
        <dbReference type="ARBA" id="ARBA00023239"/>
    </source>
</evidence>
<keyword evidence="6" id="KW-0786">Thiamine pyrophosphate</keyword>
<dbReference type="Pfam" id="PF02776">
    <property type="entry name" value="TPP_enzyme_N"/>
    <property type="match status" value="1"/>
</dbReference>
<dbReference type="GO" id="GO:0000949">
    <property type="term" value="P:aromatic amino acid family catabolic process to alcohol via Ehrlich pathway"/>
    <property type="evidence" value="ECO:0007669"/>
    <property type="project" value="TreeGrafter"/>
</dbReference>
<dbReference type="InterPro" id="IPR012001">
    <property type="entry name" value="Thiamin_PyroP_enz_TPP-bd_dom"/>
</dbReference>
<feature type="domain" description="Thiamine pyrophosphate enzyme N-terminal TPP-binding" evidence="10">
    <location>
        <begin position="33"/>
        <end position="129"/>
    </location>
</feature>
<keyword evidence="12" id="KW-1185">Reference proteome</keyword>
<dbReference type="EMBL" id="KV454538">
    <property type="protein sequence ID" value="ODV69459.1"/>
    <property type="molecule type" value="Genomic_DNA"/>
</dbReference>
<evidence type="ECO:0000313" key="12">
    <source>
        <dbReference type="Proteomes" id="UP000095085"/>
    </source>
</evidence>
<keyword evidence="7" id="KW-0456">Lyase</keyword>
<dbReference type="Proteomes" id="UP000095085">
    <property type="component" value="Unassembled WGS sequence"/>
</dbReference>
<dbReference type="InterPro" id="IPR011766">
    <property type="entry name" value="TPP_enzyme_TPP-bd"/>
</dbReference>